<sequence length="92" mass="10392">MRLSHLHSKFGSLDDPPNLQNLHVTLGQVEKVRHSRSPAVPGSRRENSGGLSAFKDILVSTQFHEAPWENPNSGKIYLEQLVDLHSMNFIEF</sequence>
<proteinExistence type="predicted"/>
<name>A0AAV6FNI9_9TELE</name>
<protein>
    <submittedName>
        <fullName evidence="1">Uncharacterized protein</fullName>
    </submittedName>
</protein>
<gene>
    <name evidence="1" type="ORF">AALO_G00253950</name>
</gene>
<evidence type="ECO:0000313" key="1">
    <source>
        <dbReference type="EMBL" id="KAG5264454.1"/>
    </source>
</evidence>
<dbReference type="AlphaFoldDB" id="A0AAV6FNI9"/>
<keyword evidence="2" id="KW-1185">Reference proteome</keyword>
<reference evidence="1" key="1">
    <citation type="submission" date="2020-10" db="EMBL/GenBank/DDBJ databases">
        <title>Chromosome-scale genome assembly of the Allis shad, Alosa alosa.</title>
        <authorList>
            <person name="Margot Z."/>
            <person name="Christophe K."/>
            <person name="Cabau C."/>
            <person name="Louis A."/>
            <person name="Berthelot C."/>
            <person name="Parey E."/>
            <person name="Roest Crollius H."/>
            <person name="Montfort J."/>
            <person name="Robinson-Rechavi M."/>
            <person name="Bucao C."/>
            <person name="Bouchez O."/>
            <person name="Gislard M."/>
            <person name="Lluch J."/>
            <person name="Milhes M."/>
            <person name="Lampietro C."/>
            <person name="Lopez Roques C."/>
            <person name="Donnadieu C."/>
            <person name="Braasch I."/>
            <person name="Desvignes T."/>
            <person name="Postlethwait J."/>
            <person name="Bobe J."/>
            <person name="Guiguen Y."/>
        </authorList>
    </citation>
    <scope>NUCLEOTIDE SEQUENCE</scope>
    <source>
        <strain evidence="1">M-15738</strain>
        <tissue evidence="1">Blood</tissue>
    </source>
</reference>
<comment type="caution">
    <text evidence="1">The sequence shown here is derived from an EMBL/GenBank/DDBJ whole genome shotgun (WGS) entry which is preliminary data.</text>
</comment>
<dbReference type="EMBL" id="JADWDJ010000020">
    <property type="protein sequence ID" value="KAG5264454.1"/>
    <property type="molecule type" value="Genomic_DNA"/>
</dbReference>
<accession>A0AAV6FNI9</accession>
<organism evidence="1 2">
    <name type="scientific">Alosa alosa</name>
    <name type="common">allis shad</name>
    <dbReference type="NCBI Taxonomy" id="278164"/>
    <lineage>
        <taxon>Eukaryota</taxon>
        <taxon>Metazoa</taxon>
        <taxon>Chordata</taxon>
        <taxon>Craniata</taxon>
        <taxon>Vertebrata</taxon>
        <taxon>Euteleostomi</taxon>
        <taxon>Actinopterygii</taxon>
        <taxon>Neopterygii</taxon>
        <taxon>Teleostei</taxon>
        <taxon>Clupei</taxon>
        <taxon>Clupeiformes</taxon>
        <taxon>Clupeoidei</taxon>
        <taxon>Clupeidae</taxon>
        <taxon>Alosa</taxon>
    </lineage>
</organism>
<dbReference type="Proteomes" id="UP000823561">
    <property type="component" value="Chromosome 20"/>
</dbReference>
<evidence type="ECO:0000313" key="2">
    <source>
        <dbReference type="Proteomes" id="UP000823561"/>
    </source>
</evidence>